<name>A0A431U162_9BACT</name>
<dbReference type="GO" id="GO:0006400">
    <property type="term" value="P:tRNA modification"/>
    <property type="evidence" value="ECO:0007669"/>
    <property type="project" value="InterPro"/>
</dbReference>
<sequence>MKFNDLDARLRVFETAHDHCALPGLFLVARLDGRGFTRLTKEVHAFEAPFDERVRALMVGTTEHLMQCGFRVSYGYTQSDEISLLLDPADHTFGRKLRKLTSVLAGEASAKFTHLLGDVACFDCRISQLPRPSDVIDYFRWRQEDAHRNSLNAHCYWLLRRLGHDAAAAHARVKGLGVGAKHELLFEHGTNYHALPAWQKRGVGVYWATRLKDAFDPIRQQPVQVLRRALHVDYELPLGADYAAFVQQWVGPAEPA</sequence>
<dbReference type="GO" id="GO:0005525">
    <property type="term" value="F:GTP binding"/>
    <property type="evidence" value="ECO:0007669"/>
    <property type="project" value="UniProtKB-KW"/>
</dbReference>
<comment type="cofactor">
    <cofactor evidence="1">
        <name>Mg(2+)</name>
        <dbReference type="ChEBI" id="CHEBI:18420"/>
    </cofactor>
</comment>
<accession>A0A431U162</accession>
<dbReference type="OrthoDB" id="4547336at2"/>
<comment type="caution">
    <text evidence="13">The sequence shown here is derived from an EMBL/GenBank/DDBJ whole genome shotgun (WGS) entry which is preliminary data.</text>
</comment>
<dbReference type="InterPro" id="IPR007537">
    <property type="entry name" value="tRNAHis_GuaTrfase_Thg1"/>
</dbReference>
<evidence type="ECO:0000259" key="12">
    <source>
        <dbReference type="Pfam" id="PF14413"/>
    </source>
</evidence>
<proteinExistence type="inferred from homology"/>
<dbReference type="EMBL" id="RXOF01000008">
    <property type="protein sequence ID" value="RTQ48851.1"/>
    <property type="molecule type" value="Genomic_DNA"/>
</dbReference>
<keyword evidence="9" id="KW-0460">Magnesium</keyword>
<evidence type="ECO:0000256" key="8">
    <source>
        <dbReference type="ARBA" id="ARBA00022741"/>
    </source>
</evidence>
<dbReference type="Proteomes" id="UP000282184">
    <property type="component" value="Unassembled WGS sequence"/>
</dbReference>
<comment type="similarity">
    <text evidence="2">Belongs to the tRNA(His) guanylyltransferase family.</text>
</comment>
<evidence type="ECO:0000259" key="11">
    <source>
        <dbReference type="Pfam" id="PF04446"/>
    </source>
</evidence>
<dbReference type="InterPro" id="IPR024956">
    <property type="entry name" value="tRNAHis_GuaTrfase_cat"/>
</dbReference>
<keyword evidence="14" id="KW-1185">Reference proteome</keyword>
<dbReference type="Pfam" id="PF04446">
    <property type="entry name" value="Thg1"/>
    <property type="match status" value="1"/>
</dbReference>
<gene>
    <name evidence="13" type="ORF">EJV47_14735</name>
</gene>
<evidence type="ECO:0000256" key="4">
    <source>
        <dbReference type="ARBA" id="ARBA00022679"/>
    </source>
</evidence>
<evidence type="ECO:0000256" key="9">
    <source>
        <dbReference type="ARBA" id="ARBA00022842"/>
    </source>
</evidence>
<dbReference type="PANTHER" id="PTHR12729:SF6">
    <property type="entry name" value="TRNA(HIS) GUANYLYLTRANSFERASE-RELATED"/>
    <property type="match status" value="1"/>
</dbReference>
<keyword evidence="8" id="KW-0547">Nucleotide-binding</keyword>
<evidence type="ECO:0000313" key="13">
    <source>
        <dbReference type="EMBL" id="RTQ48851.1"/>
    </source>
</evidence>
<keyword evidence="5" id="KW-0819">tRNA processing</keyword>
<dbReference type="RefSeq" id="WP_126693928.1">
    <property type="nucleotide sequence ID" value="NZ_RXOF01000008.1"/>
</dbReference>
<keyword evidence="7" id="KW-0479">Metal-binding</keyword>
<keyword evidence="4 13" id="KW-0808">Transferase</keyword>
<keyword evidence="10" id="KW-0342">GTP-binding</keyword>
<evidence type="ECO:0000256" key="1">
    <source>
        <dbReference type="ARBA" id="ARBA00001946"/>
    </source>
</evidence>
<dbReference type="EC" id="2.7.7.79" evidence="3"/>
<evidence type="ECO:0000313" key="14">
    <source>
        <dbReference type="Proteomes" id="UP000282184"/>
    </source>
</evidence>
<dbReference type="AlphaFoldDB" id="A0A431U162"/>
<evidence type="ECO:0000256" key="7">
    <source>
        <dbReference type="ARBA" id="ARBA00022723"/>
    </source>
</evidence>
<organism evidence="13 14">
    <name type="scientific">Hymenobacter gummosus</name>
    <dbReference type="NCBI Taxonomy" id="1776032"/>
    <lineage>
        <taxon>Bacteria</taxon>
        <taxon>Pseudomonadati</taxon>
        <taxon>Bacteroidota</taxon>
        <taxon>Cytophagia</taxon>
        <taxon>Cytophagales</taxon>
        <taxon>Hymenobacteraceae</taxon>
        <taxon>Hymenobacter</taxon>
    </lineage>
</organism>
<evidence type="ECO:0000256" key="6">
    <source>
        <dbReference type="ARBA" id="ARBA00022695"/>
    </source>
</evidence>
<dbReference type="PANTHER" id="PTHR12729">
    <property type="entry name" value="TRNA(HIS) GUANYLYLTRANSFERASE-RELATED"/>
    <property type="match status" value="1"/>
</dbReference>
<evidence type="ECO:0000256" key="5">
    <source>
        <dbReference type="ARBA" id="ARBA00022694"/>
    </source>
</evidence>
<dbReference type="Pfam" id="PF14413">
    <property type="entry name" value="Thg1C"/>
    <property type="match status" value="1"/>
</dbReference>
<feature type="domain" description="Thg1 C-terminal" evidence="12">
    <location>
        <begin position="135"/>
        <end position="212"/>
    </location>
</feature>
<evidence type="ECO:0000256" key="3">
    <source>
        <dbReference type="ARBA" id="ARBA00012511"/>
    </source>
</evidence>
<dbReference type="InterPro" id="IPR025845">
    <property type="entry name" value="Thg1_C_dom"/>
</dbReference>
<feature type="domain" description="tRNAHis guanylyltransferase catalytic" evidence="11">
    <location>
        <begin position="9"/>
        <end position="130"/>
    </location>
</feature>
<reference evidence="13 14" key="1">
    <citation type="submission" date="2018-12" db="EMBL/GenBank/DDBJ databases">
        <title>Hymenobacter gummosus sp. nov., isolated from a spring.</title>
        <authorList>
            <person name="Nie L."/>
        </authorList>
    </citation>
    <scope>NUCLEOTIDE SEQUENCE [LARGE SCALE GENOMIC DNA]</scope>
    <source>
        <strain evidence="13 14">KCTC 52166</strain>
    </source>
</reference>
<dbReference type="GO" id="GO:0000287">
    <property type="term" value="F:magnesium ion binding"/>
    <property type="evidence" value="ECO:0007669"/>
    <property type="project" value="InterPro"/>
</dbReference>
<dbReference type="InterPro" id="IPR038469">
    <property type="entry name" value="tRNAHis_GuaTrfase_Thg1_sf"/>
</dbReference>
<evidence type="ECO:0000256" key="10">
    <source>
        <dbReference type="ARBA" id="ARBA00023134"/>
    </source>
</evidence>
<protein>
    <recommendedName>
        <fullName evidence="3">tRNA(His) guanylyltransferase</fullName>
        <ecNumber evidence="3">2.7.7.79</ecNumber>
    </recommendedName>
</protein>
<evidence type="ECO:0000256" key="2">
    <source>
        <dbReference type="ARBA" id="ARBA00010113"/>
    </source>
</evidence>
<keyword evidence="6 13" id="KW-0548">Nucleotidyltransferase</keyword>
<dbReference type="Gene3D" id="3.30.70.3000">
    <property type="match status" value="1"/>
</dbReference>
<dbReference type="GO" id="GO:0008193">
    <property type="term" value="F:tRNA guanylyltransferase activity"/>
    <property type="evidence" value="ECO:0007669"/>
    <property type="project" value="UniProtKB-EC"/>
</dbReference>